<evidence type="ECO:0008006" key="4">
    <source>
        <dbReference type="Google" id="ProtNLM"/>
    </source>
</evidence>
<dbReference type="OrthoDB" id="9810773at2"/>
<accession>A0A5B8S5S7</accession>
<sequence>MFTRVHLLTALTLLSLAAPAAAQETKVPYWASIRSEEVNMRVGPAEEYQIAWVYRRPQLPLKVLRMKDGWRLVQDPDGAKGWMNQRFLTRQRTGYVVGKEPADMRQAGEAGAKLLWRIAPGNVGLLGDCDAGWCQFELGKRKGYVEQARLWGAGEP</sequence>
<name>A0A5B8S5S7_9SPHN</name>
<organism evidence="2 3">
    <name type="scientific">Novosphingobium ginsenosidimutans</name>
    <dbReference type="NCBI Taxonomy" id="1176536"/>
    <lineage>
        <taxon>Bacteria</taxon>
        <taxon>Pseudomonadati</taxon>
        <taxon>Pseudomonadota</taxon>
        <taxon>Alphaproteobacteria</taxon>
        <taxon>Sphingomonadales</taxon>
        <taxon>Sphingomonadaceae</taxon>
        <taxon>Novosphingobium</taxon>
    </lineage>
</organism>
<reference evidence="2 3" key="1">
    <citation type="journal article" date="2013" name="J. Microbiol. Biotechnol.">
        <title>Novosphingobium ginsenosidimutans sp. nov., with the ability to convert ginsenoside.</title>
        <authorList>
            <person name="Kim J.K."/>
            <person name="He D."/>
            <person name="Liu Q.M."/>
            <person name="Park H.Y."/>
            <person name="Jung M.S."/>
            <person name="Yoon M.H."/>
            <person name="Kim S.C."/>
            <person name="Im W.T."/>
        </authorList>
    </citation>
    <scope>NUCLEOTIDE SEQUENCE [LARGE SCALE GENOMIC DNA]</scope>
    <source>
        <strain evidence="2 3">FW-6</strain>
    </source>
</reference>
<dbReference type="KEGG" id="ngf:FRF71_12810"/>
<feature type="chain" id="PRO_5023048830" description="SH3 domain-containing protein" evidence="1">
    <location>
        <begin position="23"/>
        <end position="156"/>
    </location>
</feature>
<dbReference type="Proteomes" id="UP000321172">
    <property type="component" value="Chromosome"/>
</dbReference>
<dbReference type="InterPro" id="IPR010466">
    <property type="entry name" value="DUF1058"/>
</dbReference>
<keyword evidence="3" id="KW-1185">Reference proteome</keyword>
<dbReference type="AlphaFoldDB" id="A0A5B8S5S7"/>
<gene>
    <name evidence="2" type="ORF">FRF71_12810</name>
</gene>
<feature type="signal peptide" evidence="1">
    <location>
        <begin position="1"/>
        <end position="22"/>
    </location>
</feature>
<dbReference type="RefSeq" id="WP_147091015.1">
    <property type="nucleotide sequence ID" value="NZ_BAABJD010000002.1"/>
</dbReference>
<evidence type="ECO:0000313" key="3">
    <source>
        <dbReference type="Proteomes" id="UP000321172"/>
    </source>
</evidence>
<protein>
    <recommendedName>
        <fullName evidence="4">SH3 domain-containing protein</fullName>
    </recommendedName>
</protein>
<dbReference type="Gene3D" id="2.30.30.40">
    <property type="entry name" value="SH3 Domains"/>
    <property type="match status" value="1"/>
</dbReference>
<keyword evidence="1" id="KW-0732">Signal</keyword>
<dbReference type="Pfam" id="PF06347">
    <property type="entry name" value="SH3_4"/>
    <property type="match status" value="2"/>
</dbReference>
<evidence type="ECO:0000313" key="2">
    <source>
        <dbReference type="EMBL" id="QEA16936.1"/>
    </source>
</evidence>
<dbReference type="EMBL" id="CP042345">
    <property type="protein sequence ID" value="QEA16936.1"/>
    <property type="molecule type" value="Genomic_DNA"/>
</dbReference>
<evidence type="ECO:0000256" key="1">
    <source>
        <dbReference type="SAM" id="SignalP"/>
    </source>
</evidence>
<proteinExistence type="predicted"/>